<dbReference type="SUPFAM" id="SSF53098">
    <property type="entry name" value="Ribonuclease H-like"/>
    <property type="match status" value="1"/>
</dbReference>
<keyword evidence="6" id="KW-0378">Hydrolase</keyword>
<dbReference type="GO" id="GO:0003723">
    <property type="term" value="F:RNA binding"/>
    <property type="evidence" value="ECO:0007669"/>
    <property type="project" value="UniProtKB-KW"/>
</dbReference>
<dbReference type="InterPro" id="IPR000953">
    <property type="entry name" value="Chromo/chromo_shadow_dom"/>
</dbReference>
<evidence type="ECO:0000256" key="11">
    <source>
        <dbReference type="ARBA" id="ARBA00023268"/>
    </source>
</evidence>
<feature type="compositionally biased region" description="Polar residues" evidence="12">
    <location>
        <begin position="1"/>
        <end position="12"/>
    </location>
</feature>
<feature type="domain" description="Chromo" evidence="13">
    <location>
        <begin position="1663"/>
        <end position="1722"/>
    </location>
</feature>
<organism evidence="15 16">
    <name type="scientific">Mucor saturninus</name>
    <dbReference type="NCBI Taxonomy" id="64648"/>
    <lineage>
        <taxon>Eukaryota</taxon>
        <taxon>Fungi</taxon>
        <taxon>Fungi incertae sedis</taxon>
        <taxon>Mucoromycota</taxon>
        <taxon>Mucoromycotina</taxon>
        <taxon>Mucoromycetes</taxon>
        <taxon>Mucorales</taxon>
        <taxon>Mucorineae</taxon>
        <taxon>Mucoraceae</taxon>
        <taxon>Mucor</taxon>
    </lineage>
</organism>
<dbReference type="SUPFAM" id="SSF50630">
    <property type="entry name" value="Acid proteases"/>
    <property type="match status" value="1"/>
</dbReference>
<dbReference type="Pfam" id="PF17919">
    <property type="entry name" value="RT_RNaseH_2"/>
    <property type="match status" value="1"/>
</dbReference>
<keyword evidence="11" id="KW-0511">Multifunctional enzyme</keyword>
<evidence type="ECO:0000259" key="14">
    <source>
        <dbReference type="PROSITE" id="PS50994"/>
    </source>
</evidence>
<dbReference type="InterPro" id="IPR012337">
    <property type="entry name" value="RNaseH-like_sf"/>
</dbReference>
<keyword evidence="4" id="KW-0645">Protease</keyword>
<evidence type="ECO:0008006" key="17">
    <source>
        <dbReference type="Google" id="ProtNLM"/>
    </source>
</evidence>
<dbReference type="InterPro" id="IPR041588">
    <property type="entry name" value="Integrase_H2C2"/>
</dbReference>
<dbReference type="InterPro" id="IPR043128">
    <property type="entry name" value="Rev_trsase/Diguanyl_cyclase"/>
</dbReference>
<dbReference type="CDD" id="cd01647">
    <property type="entry name" value="RT_LTR"/>
    <property type="match status" value="1"/>
</dbReference>
<evidence type="ECO:0000256" key="6">
    <source>
        <dbReference type="ARBA" id="ARBA00022801"/>
    </source>
</evidence>
<feature type="region of interest" description="Disordered" evidence="12">
    <location>
        <begin position="1"/>
        <end position="21"/>
    </location>
</feature>
<dbReference type="OrthoDB" id="2286242at2759"/>
<dbReference type="PANTHER" id="PTHR37984:SF5">
    <property type="entry name" value="PROTEIN NYNRIN-LIKE"/>
    <property type="match status" value="1"/>
</dbReference>
<dbReference type="InterPro" id="IPR000477">
    <property type="entry name" value="RT_dom"/>
</dbReference>
<evidence type="ECO:0000259" key="13">
    <source>
        <dbReference type="PROSITE" id="PS50013"/>
    </source>
</evidence>
<dbReference type="InterPro" id="IPR043502">
    <property type="entry name" value="DNA/RNA_pol_sf"/>
</dbReference>
<dbReference type="Gene3D" id="3.30.70.270">
    <property type="match status" value="2"/>
</dbReference>
<evidence type="ECO:0000256" key="12">
    <source>
        <dbReference type="SAM" id="MobiDB-lite"/>
    </source>
</evidence>
<dbReference type="GO" id="GO:0004190">
    <property type="term" value="F:aspartic-type endopeptidase activity"/>
    <property type="evidence" value="ECO:0007669"/>
    <property type="project" value="UniProtKB-KW"/>
</dbReference>
<keyword evidence="3" id="KW-0540">Nuclease</keyword>
<keyword evidence="9" id="KW-0229">DNA integration</keyword>
<dbReference type="PANTHER" id="PTHR37984">
    <property type="entry name" value="PROTEIN CBG26694"/>
    <property type="match status" value="1"/>
</dbReference>
<evidence type="ECO:0000256" key="2">
    <source>
        <dbReference type="ARBA" id="ARBA00022695"/>
    </source>
</evidence>
<dbReference type="CDD" id="cd09274">
    <property type="entry name" value="RNase_HI_RT_Ty3"/>
    <property type="match status" value="1"/>
</dbReference>
<name>A0A8H7QEJ5_9FUNG</name>
<dbReference type="Pfam" id="PF17921">
    <property type="entry name" value="Integrase_H2C2"/>
    <property type="match status" value="1"/>
</dbReference>
<gene>
    <name evidence="15" type="ORF">INT47_005965</name>
</gene>
<dbReference type="InterPro" id="IPR041577">
    <property type="entry name" value="RT_RNaseH_2"/>
</dbReference>
<dbReference type="SMART" id="SM00298">
    <property type="entry name" value="CHROMO"/>
    <property type="match status" value="1"/>
</dbReference>
<dbReference type="SUPFAM" id="SSF54160">
    <property type="entry name" value="Chromo domain-like"/>
    <property type="match status" value="1"/>
</dbReference>
<dbReference type="InterPro" id="IPR001584">
    <property type="entry name" value="Integrase_cat-core"/>
</dbReference>
<dbReference type="GO" id="GO:0003964">
    <property type="term" value="F:RNA-directed DNA polymerase activity"/>
    <property type="evidence" value="ECO:0007669"/>
    <property type="project" value="UniProtKB-KW"/>
</dbReference>
<evidence type="ECO:0000256" key="7">
    <source>
        <dbReference type="ARBA" id="ARBA00022842"/>
    </source>
</evidence>
<keyword evidence="16" id="KW-1185">Reference proteome</keyword>
<dbReference type="InterPro" id="IPR050951">
    <property type="entry name" value="Retrovirus_Pol_polyprotein"/>
</dbReference>
<keyword evidence="1" id="KW-0808">Transferase</keyword>
<accession>A0A8H7QEJ5</accession>
<evidence type="ECO:0000256" key="1">
    <source>
        <dbReference type="ARBA" id="ARBA00022679"/>
    </source>
</evidence>
<evidence type="ECO:0000256" key="10">
    <source>
        <dbReference type="ARBA" id="ARBA00022918"/>
    </source>
</evidence>
<evidence type="ECO:0000313" key="15">
    <source>
        <dbReference type="EMBL" id="KAG2191207.1"/>
    </source>
</evidence>
<keyword evidence="10" id="KW-0695">RNA-directed DNA polymerase</keyword>
<comment type="caution">
    <text evidence="15">The sequence shown here is derived from an EMBL/GenBank/DDBJ whole genome shotgun (WGS) entry which is preliminary data.</text>
</comment>
<dbReference type="GO" id="GO:0004519">
    <property type="term" value="F:endonuclease activity"/>
    <property type="evidence" value="ECO:0007669"/>
    <property type="project" value="UniProtKB-KW"/>
</dbReference>
<evidence type="ECO:0000256" key="5">
    <source>
        <dbReference type="ARBA" id="ARBA00022759"/>
    </source>
</evidence>
<protein>
    <recommendedName>
        <fullName evidence="17">Reverse transcriptase</fullName>
    </recommendedName>
</protein>
<dbReference type="Pfam" id="PF00078">
    <property type="entry name" value="RVT_1"/>
    <property type="match status" value="1"/>
</dbReference>
<dbReference type="InterPro" id="IPR023780">
    <property type="entry name" value="Chromo_domain"/>
</dbReference>
<dbReference type="PROSITE" id="PS50994">
    <property type="entry name" value="INTEGRASE"/>
    <property type="match status" value="1"/>
</dbReference>
<dbReference type="Gene3D" id="2.40.70.10">
    <property type="entry name" value="Acid Proteases"/>
    <property type="match status" value="1"/>
</dbReference>
<dbReference type="Pfam" id="PF00385">
    <property type="entry name" value="Chromo"/>
    <property type="match status" value="1"/>
</dbReference>
<dbReference type="Gene3D" id="1.10.340.70">
    <property type="match status" value="1"/>
</dbReference>
<dbReference type="Proteomes" id="UP000603453">
    <property type="component" value="Unassembled WGS sequence"/>
</dbReference>
<feature type="domain" description="Integrase catalytic" evidence="14">
    <location>
        <begin position="1367"/>
        <end position="1525"/>
    </location>
</feature>
<dbReference type="SUPFAM" id="SSF56672">
    <property type="entry name" value="DNA/RNA polymerases"/>
    <property type="match status" value="1"/>
</dbReference>
<dbReference type="CDD" id="cd00024">
    <property type="entry name" value="CD_CSD"/>
    <property type="match status" value="1"/>
</dbReference>
<dbReference type="InterPro" id="IPR021109">
    <property type="entry name" value="Peptidase_aspartic_dom_sf"/>
</dbReference>
<sequence length="1762" mass="198711">MSTLLPTSNGSADSGGDRDIHDARDVLQTNVGTEDLVDNDDGSAHSDMEDIEITFDQSTSLAADIPGTIVNGAVDDGYINDMKIAISLAKAEIRQLSLYVSSAPESDSSLRNKRIRLNRRTEDLAMMNKACFCGEEANETMIKHAQLSKVVPRNLPLFRWEGLAAAGPEGHVFVDVKTCLMNFVDVMNSHGLDLNDNYLRLLPPLLFGTTRIWHEEYINKFKSAYQRVPNWQEFSVAIQERYGLNAQEERNNCARELNIITMLPTENMEAFIDRFNSLRRRAVDQVLPDSLLVERFLSAIPITLSNQVTVASATLATYKQNDVDIIAALARSFFNRLARQERAAAATRVNIHPSEAPRASKRTAAAMNNNEHLHQDSLLSRHAPGNSSINNSTIMAPAPSRAFSTPRPRTRIEKYCSFHRANTHNTADCRAANAQSNEQAPSGTEDKKCYTCGVSGWTRAHVCNTARREEITPGQEYNFGAMSFGSERIVGNNYAADAVATAEHAATIGASNAWANVNNTAGTILQHASSSAGDRAHITADARELALWAQQCKFHSVFSLPPDNKSNMIIIPVIIQNIRTYAIIDTGATFSMISPSFASFLGDSITITPSSGTVQLGHVNNFCDRKGNVSINLFYNNKAFIHKFEIFDFFKTHNNRHIPALIGMDLFHKLRVGITGLALSHFDLQNNNPFPPSPVDPISKPNNSPFGTQVERDIMLSVLNPLLQNNAKIDMKNTFCNLPGAVIHLNTKPGCIAFKKQYPLPFAYEDAVRKQITTWLNEGVIEVATSHTGFNAPLLVVGRKNADGIFTFDKIRLVTDVRNLNSILTVTDTQSYPLINEIMSRIGGAKIHTIIDIKSCFNSFLVAAEDRHKLSFTCPYTNRQYRFVKMCFGVSFVGNLVQRVLQELFADLPYIQVYVDDLTISTDGPLPHHTSCVAEVLRRLTAANLVIAPDKVVLAQTSIHLLGWSIVEGGGLIPDHRKVNTASEFQIPTTTKKLQSYLGYMNFFRASIPMYAHISDKLDKLRNVKDLQAAWTEEHTTAFKNMKIALSSAPLIHRVDYQYPLHVATDASNTGISGVLYMLVNTEKRFVAMASRALTTVESYYSTTRRELLAIIFCFQRFNKWLVQKHFTLHTDHRSLIYLHSQEVPNHLLLTYYESLFSLSYDVVHLPGHLNDIADAGSRLFTEDYHLEGGKLVDETQSSFILKRKSKQDKPQEYQSHHPKFPKMQYKINKRKAAPQLNISSTFYKKAMQNYGKEYILNVKKQSEYNAKDILPMITHTSGSNNVPLISRSIQFADYITPPLRERDDIINKAHFLGHFGINAVENTIHNDYQLHWTNMRDDIQRIISNCDACARFNIAKVGYHPFRSVAPDQPLDHWSMDLGTFNTTSASGNNYMLVMIDHFSRFTILRALPDKTSLTIAKELLNIFCLFSFPRVLTHDGGSEFVNEIVSQLVLMSGIDRRLSLPYTPQGNSVCERFVGIAKSSIVKLLNGKNDDWDLYLNPVQLAMNIKYSNLHKSRPYTMVFNRQPNDFKDYSNDVPTLSLETADTKKIRERLLFAQNVVIPLIAERIKKTQLDDHTRFEKTHKIIRDMYPIGTKVMIINVHRSAKTQERYTGPFIIKGYTKNKSYILEDPAGNLLSRDVPTQQIKKIHDNKPSQNEPADGHYEVQAIKAHRGIPNNYEYLVHWLGYNDPKDDTWQSANDFDSKLHIELYWARRNAGNNVKTLPVTVNNTIRKRATRDKHSNENARILTRSQKLLISQQHSK</sequence>
<dbReference type="Gene3D" id="3.30.420.10">
    <property type="entry name" value="Ribonuclease H-like superfamily/Ribonuclease H"/>
    <property type="match status" value="1"/>
</dbReference>
<reference evidence="15" key="1">
    <citation type="submission" date="2020-12" db="EMBL/GenBank/DDBJ databases">
        <title>Metabolic potential, ecology and presence of endohyphal bacteria is reflected in genomic diversity of Mucoromycotina.</title>
        <authorList>
            <person name="Muszewska A."/>
            <person name="Okrasinska A."/>
            <person name="Steczkiewicz K."/>
            <person name="Drgas O."/>
            <person name="Orlowska M."/>
            <person name="Perlinska-Lenart U."/>
            <person name="Aleksandrzak-Piekarczyk T."/>
            <person name="Szatraj K."/>
            <person name="Zielenkiewicz U."/>
            <person name="Pilsyk S."/>
            <person name="Malc E."/>
            <person name="Mieczkowski P."/>
            <person name="Kruszewska J.S."/>
            <person name="Biernat P."/>
            <person name="Pawlowska J."/>
        </authorList>
    </citation>
    <scope>NUCLEOTIDE SEQUENCE</scope>
    <source>
        <strain evidence="15">WA0000017839</strain>
    </source>
</reference>
<dbReference type="InterPro" id="IPR001969">
    <property type="entry name" value="Aspartic_peptidase_AS"/>
</dbReference>
<dbReference type="GO" id="GO:0005634">
    <property type="term" value="C:nucleus"/>
    <property type="evidence" value="ECO:0007669"/>
    <property type="project" value="UniProtKB-ARBA"/>
</dbReference>
<keyword evidence="4" id="KW-0064">Aspartyl protease</keyword>
<keyword evidence="8" id="KW-0694">RNA-binding</keyword>
<evidence type="ECO:0000256" key="4">
    <source>
        <dbReference type="ARBA" id="ARBA00022750"/>
    </source>
</evidence>
<dbReference type="GO" id="GO:0006508">
    <property type="term" value="P:proteolysis"/>
    <property type="evidence" value="ECO:0007669"/>
    <property type="project" value="InterPro"/>
</dbReference>
<dbReference type="InterPro" id="IPR036397">
    <property type="entry name" value="RNaseH_sf"/>
</dbReference>
<dbReference type="PROSITE" id="PS00141">
    <property type="entry name" value="ASP_PROTEASE"/>
    <property type="match status" value="1"/>
</dbReference>
<dbReference type="Pfam" id="PF00665">
    <property type="entry name" value="rve"/>
    <property type="match status" value="1"/>
</dbReference>
<evidence type="ECO:0000256" key="8">
    <source>
        <dbReference type="ARBA" id="ARBA00022884"/>
    </source>
</evidence>
<dbReference type="GO" id="GO:0015074">
    <property type="term" value="P:DNA integration"/>
    <property type="evidence" value="ECO:0007669"/>
    <property type="project" value="UniProtKB-KW"/>
</dbReference>
<keyword evidence="5" id="KW-0255">Endonuclease</keyword>
<dbReference type="InterPro" id="IPR016197">
    <property type="entry name" value="Chromo-like_dom_sf"/>
</dbReference>
<dbReference type="Gene3D" id="3.10.10.10">
    <property type="entry name" value="HIV Type 1 Reverse Transcriptase, subunit A, domain 1"/>
    <property type="match status" value="1"/>
</dbReference>
<keyword evidence="2" id="KW-0548">Nucleotidyltransferase</keyword>
<proteinExistence type="predicted"/>
<evidence type="ECO:0000313" key="16">
    <source>
        <dbReference type="Proteomes" id="UP000603453"/>
    </source>
</evidence>
<keyword evidence="7" id="KW-0460">Magnesium</keyword>
<evidence type="ECO:0000256" key="9">
    <source>
        <dbReference type="ARBA" id="ARBA00022908"/>
    </source>
</evidence>
<evidence type="ECO:0000256" key="3">
    <source>
        <dbReference type="ARBA" id="ARBA00022722"/>
    </source>
</evidence>
<dbReference type="EMBL" id="JAEPRD010000461">
    <property type="protein sequence ID" value="KAG2191207.1"/>
    <property type="molecule type" value="Genomic_DNA"/>
</dbReference>
<dbReference type="PROSITE" id="PS50013">
    <property type="entry name" value="CHROMO_2"/>
    <property type="match status" value="1"/>
</dbReference>
<dbReference type="Gene3D" id="2.40.50.40">
    <property type="match status" value="1"/>
</dbReference>